<evidence type="ECO:0000313" key="10">
    <source>
        <dbReference type="Proteomes" id="UP000277671"/>
    </source>
</evidence>
<dbReference type="InterPro" id="IPR006584">
    <property type="entry name" value="Cellulose-bd_IV"/>
</dbReference>
<evidence type="ECO:0000256" key="2">
    <source>
        <dbReference type="ARBA" id="ARBA00022651"/>
    </source>
</evidence>
<keyword evidence="5" id="KW-0119">Carbohydrate metabolism</keyword>
<dbReference type="SMART" id="SM00606">
    <property type="entry name" value="CBD_IV"/>
    <property type="match status" value="1"/>
</dbReference>
<protein>
    <submittedName>
        <fullName evidence="9">Arabinoxylan arabinofuranohydrolase</fullName>
    </submittedName>
</protein>
<evidence type="ECO:0000256" key="1">
    <source>
        <dbReference type="ARBA" id="ARBA00009865"/>
    </source>
</evidence>
<keyword evidence="2" id="KW-0624">Polysaccharide degradation</keyword>
<feature type="signal peptide" evidence="7">
    <location>
        <begin position="1"/>
        <end position="36"/>
    </location>
</feature>
<dbReference type="Gene3D" id="2.60.120.260">
    <property type="entry name" value="Galactose-binding domain-like"/>
    <property type="match status" value="2"/>
</dbReference>
<dbReference type="InterPro" id="IPR052176">
    <property type="entry name" value="Glycosyl_Hydrlase_43_Enz"/>
</dbReference>
<gene>
    <name evidence="9" type="ORF">BDK92_0735</name>
</gene>
<accession>A0A495JC58</accession>
<feature type="chain" id="PRO_5019755351" evidence="7">
    <location>
        <begin position="37"/>
        <end position="808"/>
    </location>
</feature>
<sequence length="808" mass="84959">MEQRMRRTARGRVAAIAAVGLMLAAGFVARAAPVQAADTNLIVNGGFEEGLANWFVNNGNASDSAVLSSTPDAYSGSSAVLVASRATTGSGPMQDLSGKAQAGQTYALTARIRYENPSGPATKQFFATMHYGAATYTNLVSVVATKGQWAQFNGTFTIPAGQNVSTARLFFETPWTSNPSSDPNLHLMDFQLDDVSVVGAAPPAAPSKTIEVVGKLPGEHNPLIGHKFGADGFGFVHDGRVYMYMTNDTQGYAPDPVTGISPGINYGDINQITVISSEDLVNWTDHGEIQVAGPNGVAPFTGNSWAPGMTKKVVNGEEKFFLYYANGGGSSNVITGGSPVGPWTSERTSTLINGSTPGAEDVAWKFDPAPFVDDDGEPYLYFGGGPASTSMPPAERFNNPKNLRVIGLGDDMVSTEGSAAVVDAPVAFEAGHVFKREGKYYFSYSSHFGGNDFGGPQTPLPGYPGGGQIGYMISDDPTSWPKETYAGVLFPNQSQFFGAGTGGNNHQSVFEFEGKHYFTYHGPTLNKRITGNTTQGYRSPHIQQLTFNPDGTIQQVVGTYAGVQQVRNFDPYRVFEAETFGWSKGVATAKVDGGSPQFGAAAPNLVVRDIDNGDWTALSSVDFGDNGVRSVTAKVRALAADAQIEVRLDDLTGPVVATIPAGTPGAGWAEVTAELEGVNGVHDVYFTYTGPAGADLFEIDSWSFQAATGQPELPATVTALVRCLAGRAYVAVQARNDHDAPVGISLETPYGERSFAAVAPGGNVYQSFNTRAASVVAGVATVRVTGVIDGRDVTTVHTAPHPATTCGG</sequence>
<dbReference type="Pfam" id="PF04616">
    <property type="entry name" value="Glyco_hydro_43"/>
    <property type="match status" value="1"/>
</dbReference>
<dbReference type="Pfam" id="PF02018">
    <property type="entry name" value="CBM_4_9"/>
    <property type="match status" value="1"/>
</dbReference>
<reference evidence="9 10" key="1">
    <citation type="submission" date="2018-10" db="EMBL/GenBank/DDBJ databases">
        <title>Sequencing the genomes of 1000 actinobacteria strains.</title>
        <authorList>
            <person name="Klenk H.-P."/>
        </authorList>
    </citation>
    <scope>NUCLEOTIDE SEQUENCE [LARGE SCALE GENOMIC DNA]</scope>
    <source>
        <strain evidence="9 10">DSM 45175</strain>
    </source>
</reference>
<evidence type="ECO:0000313" key="9">
    <source>
        <dbReference type="EMBL" id="RKR86505.1"/>
    </source>
</evidence>
<evidence type="ECO:0000259" key="8">
    <source>
        <dbReference type="PROSITE" id="PS51175"/>
    </source>
</evidence>
<dbReference type="SUPFAM" id="SSF49785">
    <property type="entry name" value="Galactose-binding domain-like"/>
    <property type="match status" value="2"/>
</dbReference>
<dbReference type="PROSITE" id="PS51175">
    <property type="entry name" value="CBM6"/>
    <property type="match status" value="1"/>
</dbReference>
<dbReference type="PANTHER" id="PTHR43772">
    <property type="entry name" value="ENDO-1,4-BETA-XYLANASE"/>
    <property type="match status" value="1"/>
</dbReference>
<keyword evidence="6" id="KW-0326">Glycosidase</keyword>
<dbReference type="InterPro" id="IPR006710">
    <property type="entry name" value="Glyco_hydro_43"/>
</dbReference>
<dbReference type="CDD" id="cd09003">
    <property type="entry name" value="GH43_XynD-like"/>
    <property type="match status" value="1"/>
</dbReference>
<dbReference type="AlphaFoldDB" id="A0A495JC58"/>
<dbReference type="CDD" id="cd04084">
    <property type="entry name" value="CBM6_xylanase-like"/>
    <property type="match status" value="1"/>
</dbReference>
<feature type="domain" description="CBM6" evidence="8">
    <location>
        <begin position="573"/>
        <end position="705"/>
    </location>
</feature>
<dbReference type="GO" id="GO:0004553">
    <property type="term" value="F:hydrolase activity, hydrolyzing O-glycosyl compounds"/>
    <property type="evidence" value="ECO:0007669"/>
    <property type="project" value="InterPro"/>
</dbReference>
<comment type="caution">
    <text evidence="9">The sequence shown here is derived from an EMBL/GenBank/DDBJ whole genome shotgun (WGS) entry which is preliminary data.</text>
</comment>
<evidence type="ECO:0000256" key="7">
    <source>
        <dbReference type="SAM" id="SignalP"/>
    </source>
</evidence>
<dbReference type="Gene3D" id="2.115.10.20">
    <property type="entry name" value="Glycosyl hydrolase domain, family 43"/>
    <property type="match status" value="1"/>
</dbReference>
<dbReference type="Proteomes" id="UP000277671">
    <property type="component" value="Unassembled WGS sequence"/>
</dbReference>
<evidence type="ECO:0000256" key="4">
    <source>
        <dbReference type="ARBA" id="ARBA00022801"/>
    </source>
</evidence>
<keyword evidence="3 7" id="KW-0732">Signal</keyword>
<evidence type="ECO:0000256" key="6">
    <source>
        <dbReference type="ARBA" id="ARBA00023295"/>
    </source>
</evidence>
<keyword evidence="4 9" id="KW-0378">Hydrolase</keyword>
<dbReference type="InterPro" id="IPR005084">
    <property type="entry name" value="CBM6"/>
</dbReference>
<dbReference type="EMBL" id="RBKT01000001">
    <property type="protein sequence ID" value="RKR86505.1"/>
    <property type="molecule type" value="Genomic_DNA"/>
</dbReference>
<dbReference type="InterPro" id="IPR008979">
    <property type="entry name" value="Galactose-bd-like_sf"/>
</dbReference>
<dbReference type="OrthoDB" id="9758923at2"/>
<dbReference type="InterPro" id="IPR023296">
    <property type="entry name" value="Glyco_hydro_beta-prop_sf"/>
</dbReference>
<dbReference type="InterPro" id="IPR003305">
    <property type="entry name" value="CenC_carb-bd"/>
</dbReference>
<keyword evidence="2" id="KW-0858">Xylan degradation</keyword>
<keyword evidence="10" id="KW-1185">Reference proteome</keyword>
<evidence type="ECO:0000256" key="3">
    <source>
        <dbReference type="ARBA" id="ARBA00022729"/>
    </source>
</evidence>
<dbReference type="RefSeq" id="WP_121154559.1">
    <property type="nucleotide sequence ID" value="NZ_RBKT01000001.1"/>
</dbReference>
<dbReference type="PANTHER" id="PTHR43772:SF2">
    <property type="entry name" value="PUTATIVE (AFU_ORTHOLOGUE AFUA_2G04480)-RELATED"/>
    <property type="match status" value="1"/>
</dbReference>
<comment type="similarity">
    <text evidence="1">Belongs to the glycosyl hydrolase 43 family.</text>
</comment>
<organism evidence="9 10">
    <name type="scientific">Micromonospora pisi</name>
    <dbReference type="NCBI Taxonomy" id="589240"/>
    <lineage>
        <taxon>Bacteria</taxon>
        <taxon>Bacillati</taxon>
        <taxon>Actinomycetota</taxon>
        <taxon>Actinomycetes</taxon>
        <taxon>Micromonosporales</taxon>
        <taxon>Micromonosporaceae</taxon>
        <taxon>Micromonospora</taxon>
    </lineage>
</organism>
<evidence type="ECO:0000256" key="5">
    <source>
        <dbReference type="ARBA" id="ARBA00023277"/>
    </source>
</evidence>
<dbReference type="SUPFAM" id="SSF75005">
    <property type="entry name" value="Arabinanase/levansucrase/invertase"/>
    <property type="match status" value="1"/>
</dbReference>
<proteinExistence type="inferred from homology"/>
<dbReference type="GO" id="GO:0045493">
    <property type="term" value="P:xylan catabolic process"/>
    <property type="evidence" value="ECO:0007669"/>
    <property type="project" value="UniProtKB-KW"/>
</dbReference>
<dbReference type="GO" id="GO:0030246">
    <property type="term" value="F:carbohydrate binding"/>
    <property type="evidence" value="ECO:0007669"/>
    <property type="project" value="InterPro"/>
</dbReference>
<name>A0A495JC58_9ACTN</name>
<dbReference type="Pfam" id="PF03422">
    <property type="entry name" value="CBM_6"/>
    <property type="match status" value="1"/>
</dbReference>